<evidence type="ECO:0000256" key="2">
    <source>
        <dbReference type="SAM" id="Phobius"/>
    </source>
</evidence>
<dbReference type="PANTHER" id="PTHR31020">
    <property type="entry name" value="TRANSMEMBRANE PROTEIN 174"/>
    <property type="match status" value="1"/>
</dbReference>
<keyword evidence="3" id="KW-1185">Reference proteome</keyword>
<feature type="transmembrane region" description="Helical" evidence="2">
    <location>
        <begin position="64"/>
        <end position="86"/>
    </location>
</feature>
<dbReference type="Proteomes" id="UP000504632">
    <property type="component" value="Chromosome 10"/>
</dbReference>
<keyword evidence="2" id="KW-1133">Transmembrane helix</keyword>
<dbReference type="RefSeq" id="XP_030643365.1">
    <property type="nucleotide sequence ID" value="XM_030787505.1"/>
</dbReference>
<dbReference type="Pfam" id="PF15029">
    <property type="entry name" value="TMEM174"/>
    <property type="match status" value="1"/>
</dbReference>
<dbReference type="OrthoDB" id="9931655at2759"/>
<dbReference type="GeneID" id="115823455"/>
<evidence type="ECO:0000256" key="1">
    <source>
        <dbReference type="SAM" id="MobiDB-lite"/>
    </source>
</evidence>
<reference evidence="4" key="1">
    <citation type="submission" date="2025-08" db="UniProtKB">
        <authorList>
            <consortium name="RefSeq"/>
        </authorList>
    </citation>
    <scope>IDENTIFICATION</scope>
</reference>
<sequence>MTGRQIGGSTAAVESTSTPSAVATRIPGGRLNHDDFSVNVVSVVPHQPMSRTDSQVSDRDKAGATLLFSGIFLGLVGMTFTAMGWVNYDINQSFEWTQLLGPILLSVGGTFILISVCKFRMLSCQGCHQQRQEDVEADMDMSPAAPGQAFVFTGINQPIAFHRATVVQYIPPPYASVTQDCNPGPVNAYPQNSLDIGRSPQYYRVYRTENSISLCDGDSPQNFTAEQRESRIRGQTVVRMEATDSFSLPSYEELYPTPPSTNST</sequence>
<proteinExistence type="predicted"/>
<dbReference type="InParanoid" id="A0A6J2WD14"/>
<feature type="transmembrane region" description="Helical" evidence="2">
    <location>
        <begin position="98"/>
        <end position="116"/>
    </location>
</feature>
<evidence type="ECO:0000313" key="3">
    <source>
        <dbReference type="Proteomes" id="UP000504632"/>
    </source>
</evidence>
<organism evidence="3 4">
    <name type="scientific">Chanos chanos</name>
    <name type="common">Milkfish</name>
    <name type="synonym">Mugil chanos</name>
    <dbReference type="NCBI Taxonomy" id="29144"/>
    <lineage>
        <taxon>Eukaryota</taxon>
        <taxon>Metazoa</taxon>
        <taxon>Chordata</taxon>
        <taxon>Craniata</taxon>
        <taxon>Vertebrata</taxon>
        <taxon>Euteleostomi</taxon>
        <taxon>Actinopterygii</taxon>
        <taxon>Neopterygii</taxon>
        <taxon>Teleostei</taxon>
        <taxon>Ostariophysi</taxon>
        <taxon>Gonorynchiformes</taxon>
        <taxon>Chanidae</taxon>
        <taxon>Chanos</taxon>
    </lineage>
</organism>
<evidence type="ECO:0000313" key="4">
    <source>
        <dbReference type="RefSeq" id="XP_030643365.1"/>
    </source>
</evidence>
<dbReference type="InterPro" id="IPR027835">
    <property type="entry name" value="TMEM174"/>
</dbReference>
<protein>
    <submittedName>
        <fullName evidence="4">Transmembrane protein 174</fullName>
    </submittedName>
</protein>
<dbReference type="AlphaFoldDB" id="A0A6J2WD14"/>
<keyword evidence="2 4" id="KW-0812">Transmembrane</keyword>
<accession>A0A6J2WD14</accession>
<feature type="region of interest" description="Disordered" evidence="1">
    <location>
        <begin position="1"/>
        <end position="29"/>
    </location>
</feature>
<gene>
    <name evidence="4" type="primary">tmem174</name>
</gene>
<dbReference type="PANTHER" id="PTHR31020:SF1">
    <property type="entry name" value="TRANSMEMBRANE PROTEIN 174"/>
    <property type="match status" value="1"/>
</dbReference>
<feature type="compositionally biased region" description="Polar residues" evidence="1">
    <location>
        <begin position="12"/>
        <end position="21"/>
    </location>
</feature>
<dbReference type="CTD" id="134288"/>
<name>A0A6J2WD14_CHACN</name>
<keyword evidence="2" id="KW-0472">Membrane</keyword>